<keyword evidence="5 8" id="KW-0378">Hydrolase</keyword>
<dbReference type="AlphaFoldDB" id="A0A1I4NLU1"/>
<reference evidence="10 11" key="1">
    <citation type="submission" date="2016-10" db="EMBL/GenBank/DDBJ databases">
        <authorList>
            <person name="de Groot N.N."/>
        </authorList>
    </citation>
    <scope>NUCLEOTIDE SEQUENCE [LARGE SCALE GENOMIC DNA]</scope>
    <source>
        <strain evidence="10 11">CGMCC 1.6134</strain>
    </source>
</reference>
<name>A0A1I4NLU1_9BACI</name>
<dbReference type="InterPro" id="IPR010140">
    <property type="entry name" value="Histidinol_P_phosphatase_HisJ"/>
</dbReference>
<dbReference type="PANTHER" id="PTHR21039:SF0">
    <property type="entry name" value="HISTIDINOL-PHOSPHATASE"/>
    <property type="match status" value="1"/>
</dbReference>
<dbReference type="GO" id="GO:0000105">
    <property type="term" value="P:L-histidine biosynthetic process"/>
    <property type="evidence" value="ECO:0007669"/>
    <property type="project" value="UniProtKB-UniRule"/>
</dbReference>
<sequence>MPITRDGHIHTPFCPHGSTDSFHAYIERALKEGLETITFTEHAPLPEGFTDPVPEKDSAMAESDLEQYIETLHELKKEYHSDITILTGLEIDYIEGFEARTKAMLNEIGPYLDDSILSVHFLQAADTCFCLDYSLDSFGDFVHAAGSVENAVKIYFDTVHHSIKCDLGPYKPNRLGHMTLIKKFQKKFPMPDITPYTRAVLDAVRLQNMTIDFNGAGTAKTWCGEPYPDLDTAREALKRDIPLVYGSDAHQADDMMQGAKSTAAL</sequence>
<organism evidence="10 11">
    <name type="scientific">Salibacterium qingdaonense</name>
    <dbReference type="NCBI Taxonomy" id="266892"/>
    <lineage>
        <taxon>Bacteria</taxon>
        <taxon>Bacillati</taxon>
        <taxon>Bacillota</taxon>
        <taxon>Bacilli</taxon>
        <taxon>Bacillales</taxon>
        <taxon>Bacillaceae</taxon>
    </lineage>
</organism>
<evidence type="ECO:0000256" key="6">
    <source>
        <dbReference type="ARBA" id="ARBA00023102"/>
    </source>
</evidence>
<evidence type="ECO:0000256" key="4">
    <source>
        <dbReference type="ARBA" id="ARBA00022605"/>
    </source>
</evidence>
<evidence type="ECO:0000256" key="7">
    <source>
        <dbReference type="ARBA" id="ARBA00049158"/>
    </source>
</evidence>
<dbReference type="Proteomes" id="UP000199668">
    <property type="component" value="Unassembled WGS sequence"/>
</dbReference>
<evidence type="ECO:0000256" key="8">
    <source>
        <dbReference type="RuleBase" id="RU366003"/>
    </source>
</evidence>
<dbReference type="GO" id="GO:0005737">
    <property type="term" value="C:cytoplasm"/>
    <property type="evidence" value="ECO:0007669"/>
    <property type="project" value="TreeGrafter"/>
</dbReference>
<keyword evidence="4 8" id="KW-0028">Amino-acid biosynthesis</keyword>
<dbReference type="InterPro" id="IPR016195">
    <property type="entry name" value="Pol/histidinol_Pase-like"/>
</dbReference>
<feature type="domain" description="PHP" evidence="9">
    <location>
        <begin position="6"/>
        <end position="214"/>
    </location>
</feature>
<keyword evidence="11" id="KW-1185">Reference proteome</keyword>
<dbReference type="NCBIfam" id="NF005996">
    <property type="entry name" value="PRK08123.1"/>
    <property type="match status" value="1"/>
</dbReference>
<evidence type="ECO:0000259" key="9">
    <source>
        <dbReference type="Pfam" id="PF02811"/>
    </source>
</evidence>
<dbReference type="PANTHER" id="PTHR21039">
    <property type="entry name" value="HISTIDINOL PHOSPHATASE-RELATED"/>
    <property type="match status" value="1"/>
</dbReference>
<evidence type="ECO:0000256" key="3">
    <source>
        <dbReference type="ARBA" id="ARBA00013085"/>
    </source>
</evidence>
<evidence type="ECO:0000256" key="1">
    <source>
        <dbReference type="ARBA" id="ARBA00004970"/>
    </source>
</evidence>
<dbReference type="CDD" id="cd12110">
    <property type="entry name" value="PHP_HisPPase_Hisj_like"/>
    <property type="match status" value="1"/>
</dbReference>
<gene>
    <name evidence="10" type="ORF">SAMN04488054_1195</name>
</gene>
<dbReference type="STRING" id="266892.SAMN04488054_1195"/>
<comment type="similarity">
    <text evidence="2 8">Belongs to the PHP hydrolase family. HisK subfamily.</text>
</comment>
<dbReference type="SUPFAM" id="SSF89550">
    <property type="entry name" value="PHP domain-like"/>
    <property type="match status" value="1"/>
</dbReference>
<comment type="pathway">
    <text evidence="1 8">Amino-acid biosynthesis; L-histidine biosynthesis; L-histidine from 5-phospho-alpha-D-ribose 1-diphosphate: step 8/9.</text>
</comment>
<dbReference type="EMBL" id="FOTY01000019">
    <property type="protein sequence ID" value="SFM16494.1"/>
    <property type="molecule type" value="Genomic_DNA"/>
</dbReference>
<dbReference type="InterPro" id="IPR004013">
    <property type="entry name" value="PHP_dom"/>
</dbReference>
<comment type="catalytic activity">
    <reaction evidence="7 8">
        <text>L-histidinol phosphate + H2O = L-histidinol + phosphate</text>
        <dbReference type="Rhea" id="RHEA:14465"/>
        <dbReference type="ChEBI" id="CHEBI:15377"/>
        <dbReference type="ChEBI" id="CHEBI:43474"/>
        <dbReference type="ChEBI" id="CHEBI:57699"/>
        <dbReference type="ChEBI" id="CHEBI:57980"/>
        <dbReference type="EC" id="3.1.3.15"/>
    </reaction>
</comment>
<keyword evidence="6 8" id="KW-0368">Histidine biosynthesis</keyword>
<evidence type="ECO:0000256" key="5">
    <source>
        <dbReference type="ARBA" id="ARBA00022801"/>
    </source>
</evidence>
<dbReference type="GO" id="GO:0004401">
    <property type="term" value="F:histidinol-phosphatase activity"/>
    <property type="evidence" value="ECO:0007669"/>
    <property type="project" value="UniProtKB-UniRule"/>
</dbReference>
<evidence type="ECO:0000313" key="10">
    <source>
        <dbReference type="EMBL" id="SFM16494.1"/>
    </source>
</evidence>
<dbReference type="UniPathway" id="UPA00031">
    <property type="reaction ID" value="UER00013"/>
</dbReference>
<evidence type="ECO:0000313" key="11">
    <source>
        <dbReference type="Proteomes" id="UP000199668"/>
    </source>
</evidence>
<proteinExistence type="inferred from homology"/>
<dbReference type="EC" id="3.1.3.15" evidence="3 8"/>
<dbReference type="OrthoDB" id="9775255at2"/>
<dbReference type="Gene3D" id="3.20.20.140">
    <property type="entry name" value="Metal-dependent hydrolases"/>
    <property type="match status" value="1"/>
</dbReference>
<dbReference type="Pfam" id="PF02811">
    <property type="entry name" value="PHP"/>
    <property type="match status" value="1"/>
</dbReference>
<dbReference type="RefSeq" id="WP_090927480.1">
    <property type="nucleotide sequence ID" value="NZ_FOTY01000019.1"/>
</dbReference>
<dbReference type="NCBIfam" id="TIGR01856">
    <property type="entry name" value="hisJ_fam"/>
    <property type="match status" value="1"/>
</dbReference>
<accession>A0A1I4NLU1</accession>
<protein>
    <recommendedName>
        <fullName evidence="3 8">Histidinol-phosphatase</fullName>
        <shortName evidence="8">HolPase</shortName>
        <ecNumber evidence="3 8">3.1.3.15</ecNumber>
    </recommendedName>
</protein>
<evidence type="ECO:0000256" key="2">
    <source>
        <dbReference type="ARBA" id="ARBA00009152"/>
    </source>
</evidence>